<dbReference type="InterPro" id="IPR010998">
    <property type="entry name" value="Integrase_recombinase_N"/>
</dbReference>
<dbReference type="OrthoDB" id="1822491at2"/>
<dbReference type="Gene3D" id="1.10.150.130">
    <property type="match status" value="1"/>
</dbReference>
<feature type="region of interest" description="Disordered" evidence="5">
    <location>
        <begin position="82"/>
        <end position="101"/>
    </location>
</feature>
<dbReference type="InterPro" id="IPR013762">
    <property type="entry name" value="Integrase-like_cat_sf"/>
</dbReference>
<gene>
    <name evidence="8" type="ORF">CZ674_11450</name>
</gene>
<evidence type="ECO:0000259" key="7">
    <source>
        <dbReference type="PROSITE" id="PS51900"/>
    </source>
</evidence>
<evidence type="ECO:0000313" key="8">
    <source>
        <dbReference type="EMBL" id="SJM66778.1"/>
    </source>
</evidence>
<evidence type="ECO:0000256" key="4">
    <source>
        <dbReference type="PROSITE-ProRule" id="PRU01248"/>
    </source>
</evidence>
<organism evidence="8 9">
    <name type="scientific">Agrococcus casei LMG 22410</name>
    <dbReference type="NCBI Taxonomy" id="1255656"/>
    <lineage>
        <taxon>Bacteria</taxon>
        <taxon>Bacillati</taxon>
        <taxon>Actinomycetota</taxon>
        <taxon>Actinomycetes</taxon>
        <taxon>Micrococcales</taxon>
        <taxon>Microbacteriaceae</taxon>
        <taxon>Agrococcus</taxon>
    </lineage>
</organism>
<evidence type="ECO:0000256" key="5">
    <source>
        <dbReference type="SAM" id="MobiDB-lite"/>
    </source>
</evidence>
<dbReference type="GO" id="GO:0015074">
    <property type="term" value="P:DNA integration"/>
    <property type="evidence" value="ECO:0007669"/>
    <property type="project" value="InterPro"/>
</dbReference>
<dbReference type="AlphaFoldDB" id="A0A1R4GF19"/>
<keyword evidence="9" id="KW-1185">Reference proteome</keyword>
<dbReference type="PROSITE" id="PS51900">
    <property type="entry name" value="CB"/>
    <property type="match status" value="1"/>
</dbReference>
<dbReference type="PANTHER" id="PTHR30349:SF64">
    <property type="entry name" value="PROPHAGE INTEGRASE INTD-RELATED"/>
    <property type="match status" value="1"/>
</dbReference>
<sequence>MSILDDWKSWQQAQGLSHRTITERSATMRHLEHEAGVELLSVTPAHVIAYCSRPGLAASSRASYHATIRAFYAWALRTGRIAQDPTEQTPRPKRPKSLPRPIQTQHVSALLRVVNRRRTGMMVVLATYAGLRVHEIAKFKGEDLDRIGQTITVTGKGGKTAMIPAHEVVLEYAEEFPLFDHWFPAYAGAEHVTPHAVSDAIRRAMRRAGFAGQPHQLRHYYATELLEHGVDVRIVRDLMRHESIATTELYTRVSLRQMVAGIAALPRAA</sequence>
<dbReference type="Pfam" id="PF00589">
    <property type="entry name" value="Phage_integrase"/>
    <property type="match status" value="1"/>
</dbReference>
<evidence type="ECO:0000256" key="1">
    <source>
        <dbReference type="ARBA" id="ARBA00008857"/>
    </source>
</evidence>
<dbReference type="EMBL" id="FUHU01000044">
    <property type="protein sequence ID" value="SJM66778.1"/>
    <property type="molecule type" value="Genomic_DNA"/>
</dbReference>
<evidence type="ECO:0000313" key="9">
    <source>
        <dbReference type="Proteomes" id="UP000195787"/>
    </source>
</evidence>
<feature type="domain" description="Tyr recombinase" evidence="6">
    <location>
        <begin position="97"/>
        <end position="264"/>
    </location>
</feature>
<dbReference type="PROSITE" id="PS51898">
    <property type="entry name" value="TYR_RECOMBINASE"/>
    <property type="match status" value="1"/>
</dbReference>
<dbReference type="InterPro" id="IPR011010">
    <property type="entry name" value="DNA_brk_join_enz"/>
</dbReference>
<dbReference type="RefSeq" id="WP_159456979.1">
    <property type="nucleotide sequence ID" value="NZ_FUHU01000044.1"/>
</dbReference>
<dbReference type="SUPFAM" id="SSF56349">
    <property type="entry name" value="DNA breaking-rejoining enzymes"/>
    <property type="match status" value="1"/>
</dbReference>
<dbReference type="GO" id="GO:0006310">
    <property type="term" value="P:DNA recombination"/>
    <property type="evidence" value="ECO:0007669"/>
    <property type="project" value="UniProtKB-KW"/>
</dbReference>
<evidence type="ECO:0000256" key="3">
    <source>
        <dbReference type="ARBA" id="ARBA00023172"/>
    </source>
</evidence>
<dbReference type="InterPro" id="IPR050090">
    <property type="entry name" value="Tyrosine_recombinase_XerCD"/>
</dbReference>
<comment type="similarity">
    <text evidence="1">Belongs to the 'phage' integrase family.</text>
</comment>
<name>A0A1R4GF19_9MICO</name>
<proteinExistence type="inferred from homology"/>
<reference evidence="8 9" key="1">
    <citation type="submission" date="2017-02" db="EMBL/GenBank/DDBJ databases">
        <authorList>
            <person name="Peterson S.W."/>
        </authorList>
    </citation>
    <scope>NUCLEOTIDE SEQUENCE [LARGE SCALE GENOMIC DNA]</scope>
    <source>
        <strain evidence="8 9">LMG 22410</strain>
    </source>
</reference>
<feature type="domain" description="Core-binding (CB)" evidence="7">
    <location>
        <begin position="1"/>
        <end position="76"/>
    </location>
</feature>
<dbReference type="Proteomes" id="UP000195787">
    <property type="component" value="Unassembled WGS sequence"/>
</dbReference>
<keyword evidence="3" id="KW-0233">DNA recombination</keyword>
<evidence type="ECO:0000256" key="2">
    <source>
        <dbReference type="ARBA" id="ARBA00023125"/>
    </source>
</evidence>
<protein>
    <submittedName>
        <fullName evidence="8">Site-specific tyrosine recombinase</fullName>
    </submittedName>
</protein>
<dbReference type="GO" id="GO:0003677">
    <property type="term" value="F:DNA binding"/>
    <property type="evidence" value="ECO:0007669"/>
    <property type="project" value="UniProtKB-UniRule"/>
</dbReference>
<dbReference type="GeneID" id="303173820"/>
<dbReference type="Gene3D" id="1.10.443.10">
    <property type="entry name" value="Intergrase catalytic core"/>
    <property type="match status" value="1"/>
</dbReference>
<dbReference type="InterPro" id="IPR002104">
    <property type="entry name" value="Integrase_catalytic"/>
</dbReference>
<evidence type="ECO:0000259" key="6">
    <source>
        <dbReference type="PROSITE" id="PS51898"/>
    </source>
</evidence>
<dbReference type="PANTHER" id="PTHR30349">
    <property type="entry name" value="PHAGE INTEGRASE-RELATED"/>
    <property type="match status" value="1"/>
</dbReference>
<accession>A0A1R4GF19</accession>
<dbReference type="CDD" id="cd00397">
    <property type="entry name" value="DNA_BRE_C"/>
    <property type="match status" value="1"/>
</dbReference>
<dbReference type="InterPro" id="IPR044068">
    <property type="entry name" value="CB"/>
</dbReference>
<keyword evidence="2 4" id="KW-0238">DNA-binding</keyword>